<feature type="transmembrane region" description="Helical" evidence="1">
    <location>
        <begin position="38"/>
        <end position="57"/>
    </location>
</feature>
<accession>A0A5S5BLP3</accession>
<protein>
    <submittedName>
        <fullName evidence="2">Uncharacterized protein</fullName>
    </submittedName>
</protein>
<dbReference type="Proteomes" id="UP000324282">
    <property type="component" value="Unassembled WGS sequence"/>
</dbReference>
<dbReference type="EMBL" id="VNHQ01000002">
    <property type="protein sequence ID" value="TYP67328.1"/>
    <property type="molecule type" value="Genomic_DNA"/>
</dbReference>
<keyword evidence="1" id="KW-1133">Transmembrane helix</keyword>
<organism evidence="2 3">
    <name type="scientific">Stutzerimonas stutzeri</name>
    <name type="common">Pseudomonas stutzeri</name>
    <dbReference type="NCBI Taxonomy" id="316"/>
    <lineage>
        <taxon>Bacteria</taxon>
        <taxon>Pseudomonadati</taxon>
        <taxon>Pseudomonadota</taxon>
        <taxon>Gammaproteobacteria</taxon>
        <taxon>Pseudomonadales</taxon>
        <taxon>Pseudomonadaceae</taxon>
        <taxon>Stutzerimonas</taxon>
    </lineage>
</organism>
<proteinExistence type="predicted"/>
<keyword evidence="1" id="KW-0472">Membrane</keyword>
<keyword evidence="1" id="KW-0812">Transmembrane</keyword>
<evidence type="ECO:0000313" key="2">
    <source>
        <dbReference type="EMBL" id="TYP67328.1"/>
    </source>
</evidence>
<sequence length="78" mass="8475">MGYSQNGAAFIYWAHKRRKTTDEARRGAEKGNSLSNGMVVFLFAALCGLIGAAVHAFNYAMSQVAQIFDAALSLIPFM</sequence>
<comment type="caution">
    <text evidence="2">The sequence shown here is derived from an EMBL/GenBank/DDBJ whole genome shotgun (WGS) entry which is preliminary data.</text>
</comment>
<gene>
    <name evidence="2" type="ORF">A9A72_10234</name>
</gene>
<dbReference type="AlphaFoldDB" id="A0A5S5BLP3"/>
<evidence type="ECO:0000313" key="3">
    <source>
        <dbReference type="Proteomes" id="UP000324282"/>
    </source>
</evidence>
<reference evidence="2 3" key="1">
    <citation type="submission" date="2019-07" db="EMBL/GenBank/DDBJ databases">
        <title>Deep subsurface shale carbon reservoir microbial communities from Ohio and West Virginia, USA.</title>
        <authorList>
            <person name="Wrighton K."/>
        </authorList>
    </citation>
    <scope>NUCLEOTIDE SEQUENCE [LARGE SCALE GENOMIC DNA]</scope>
    <source>
        <strain evidence="2 3">NP_8Ht</strain>
    </source>
</reference>
<name>A0A5S5BLP3_STUST</name>
<evidence type="ECO:0000256" key="1">
    <source>
        <dbReference type="SAM" id="Phobius"/>
    </source>
</evidence>
<dbReference type="RefSeq" id="WP_148923745.1">
    <property type="nucleotide sequence ID" value="NZ_VNHQ01000002.1"/>
</dbReference>